<dbReference type="PANTHER" id="PTHR30548">
    <property type="entry name" value="2-HYDROXYGLUTARYL-COA DEHYDRATASE, D-COMPONENT-RELATED"/>
    <property type="match status" value="1"/>
</dbReference>
<proteinExistence type="inferred from homology"/>
<evidence type="ECO:0000313" key="5">
    <source>
        <dbReference type="Proteomes" id="UP000783390"/>
    </source>
</evidence>
<dbReference type="Gene3D" id="3.40.50.11900">
    <property type="match status" value="1"/>
</dbReference>
<sequence length="425" mass="49027">MDFIKIYSDILKKNINNPEKIKKMLKFGYNLEHFNLKFIGDKELPKSLRYLSKLCMEFTLAPMNNPDNSAFVNVFTPTEFLHAFDINPQLIEAFSSYISGTQCEDVLIDKAESFGISDSLCSYHKTFIGGALTGIINKPKFAITTSTACDGNINTFRCLSDIYNIDKFVIDIPYEYSKDAEQYVKVQLKEMVTFIEDHVHKKLDEDKLKEIIKNENKSIEYYLKYLDLLKDRYFTNTLTCEMFKVFATHMGMGRKDTLEFFRLLLEDVKNAPKNISGKRLLWVHLLPFYSESIKGFLNKNEKYQLIMSDMNGDYLHKLDVDNPYESIAKKLILNSFNGPYERRAENILNLSKNLNADGVINFCHFGCKQSSGGALILKELLKENNIPVLNLDGDAVDRRNSQEGQNKTRLEAFFEMLDNDNKGDK</sequence>
<keyword evidence="3" id="KW-0411">Iron-sulfur</keyword>
<dbReference type="InterPro" id="IPR010327">
    <property type="entry name" value="FldB/FldC_alpha/beta"/>
</dbReference>
<dbReference type="EMBL" id="JAGGJZ010000001">
    <property type="protein sequence ID" value="MBP1888700.1"/>
    <property type="molecule type" value="Genomic_DNA"/>
</dbReference>
<comment type="similarity">
    <text evidence="2">Belongs to the FldB/FldC dehydratase alpha/beta subunit family.</text>
</comment>
<evidence type="ECO:0000313" key="4">
    <source>
        <dbReference type="EMBL" id="MBP1888700.1"/>
    </source>
</evidence>
<keyword evidence="3" id="KW-0408">Iron</keyword>
<dbReference type="Proteomes" id="UP000783390">
    <property type="component" value="Unassembled WGS sequence"/>
</dbReference>
<comment type="caution">
    <text evidence="4">The sequence shown here is derived from an EMBL/GenBank/DDBJ whole genome shotgun (WGS) entry which is preliminary data.</text>
</comment>
<accession>A0ABS4EXI2</accession>
<evidence type="ECO:0000256" key="1">
    <source>
        <dbReference type="ARBA" id="ARBA00001966"/>
    </source>
</evidence>
<comment type="cofactor">
    <cofactor evidence="1">
        <name>[4Fe-4S] cluster</name>
        <dbReference type="ChEBI" id="CHEBI:49883"/>
    </cofactor>
</comment>
<dbReference type="Gene3D" id="3.40.50.11890">
    <property type="match status" value="1"/>
</dbReference>
<protein>
    <submittedName>
        <fullName evidence="4">Benzoyl-CoA reductase/2-hydroxyglutaryl-CoA dehydratase subunit BcrC/BadD/HgdB</fullName>
    </submittedName>
</protein>
<organism evidence="4 5">
    <name type="scientific">Clostridium moniliforme</name>
    <dbReference type="NCBI Taxonomy" id="39489"/>
    <lineage>
        <taxon>Bacteria</taxon>
        <taxon>Bacillati</taxon>
        <taxon>Bacillota</taxon>
        <taxon>Clostridia</taxon>
        <taxon>Eubacteriales</taxon>
        <taxon>Clostridiaceae</taxon>
        <taxon>Clostridium</taxon>
    </lineage>
</organism>
<dbReference type="Pfam" id="PF06050">
    <property type="entry name" value="HGD-D"/>
    <property type="match status" value="1"/>
</dbReference>
<evidence type="ECO:0000256" key="2">
    <source>
        <dbReference type="ARBA" id="ARBA00005806"/>
    </source>
</evidence>
<reference evidence="4 5" key="1">
    <citation type="submission" date="2021-03" db="EMBL/GenBank/DDBJ databases">
        <title>Genomic Encyclopedia of Type Strains, Phase IV (KMG-IV): sequencing the most valuable type-strain genomes for metagenomic binning, comparative biology and taxonomic classification.</title>
        <authorList>
            <person name="Goeker M."/>
        </authorList>
    </citation>
    <scope>NUCLEOTIDE SEQUENCE [LARGE SCALE GENOMIC DNA]</scope>
    <source>
        <strain evidence="4 5">DSM 3984</strain>
    </source>
</reference>
<gene>
    <name evidence="4" type="ORF">J2Z53_000279</name>
</gene>
<dbReference type="RefSeq" id="WP_209795433.1">
    <property type="nucleotide sequence ID" value="NZ_JAGGJZ010000001.1"/>
</dbReference>
<keyword evidence="5" id="KW-1185">Reference proteome</keyword>
<dbReference type="PANTHER" id="PTHR30548:SF2">
    <property type="entry name" value="2-HYDROXYACYL-COA DEHYDRATASE,D-COMPONENT"/>
    <property type="match status" value="1"/>
</dbReference>
<evidence type="ECO:0000256" key="3">
    <source>
        <dbReference type="ARBA" id="ARBA00023014"/>
    </source>
</evidence>
<name>A0ABS4EXI2_9CLOT</name>
<keyword evidence="3" id="KW-0479">Metal-binding</keyword>